<dbReference type="AlphaFoldDB" id="A0A7S4ECI9"/>
<dbReference type="InterPro" id="IPR023214">
    <property type="entry name" value="HAD_sf"/>
</dbReference>
<name>A0A7S4ECI9_9STRA</name>
<organism evidence="2">
    <name type="scientific">Pelagomonas calceolata</name>
    <dbReference type="NCBI Taxonomy" id="35677"/>
    <lineage>
        <taxon>Eukaryota</taxon>
        <taxon>Sar</taxon>
        <taxon>Stramenopiles</taxon>
        <taxon>Ochrophyta</taxon>
        <taxon>Pelagophyceae</taxon>
        <taxon>Pelagomonadales</taxon>
        <taxon>Pelagomonadaceae</taxon>
        <taxon>Pelagomonas</taxon>
    </lineage>
</organism>
<gene>
    <name evidence="2" type="ORF">PCAL00307_LOCUS18977</name>
</gene>
<dbReference type="EMBL" id="HBIW01021986">
    <property type="protein sequence ID" value="CAE0703530.1"/>
    <property type="molecule type" value="Transcribed_RNA"/>
</dbReference>
<accession>A0A7S4ECI9</accession>
<proteinExistence type="predicted"/>
<dbReference type="Gene3D" id="3.40.50.1000">
    <property type="entry name" value="HAD superfamily/HAD-like"/>
    <property type="match status" value="1"/>
</dbReference>
<dbReference type="PANTHER" id="PTHR47858:SF2">
    <property type="entry name" value="HALOACID DEHALOGENASE-LIKE HYDROLASE (HAD) SUPERFAMILY PROTEIN"/>
    <property type="match status" value="1"/>
</dbReference>
<feature type="region of interest" description="Disordered" evidence="1">
    <location>
        <begin position="18"/>
        <end position="39"/>
    </location>
</feature>
<dbReference type="Pfam" id="PF00702">
    <property type="entry name" value="Hydrolase"/>
    <property type="match status" value="1"/>
</dbReference>
<dbReference type="CDD" id="cd07505">
    <property type="entry name" value="HAD_BPGM-like"/>
    <property type="match status" value="1"/>
</dbReference>
<dbReference type="PANTHER" id="PTHR47858">
    <property type="entry name" value="HALOACID DEHALOGENASE-LIKE HYDROLASE (HAD) SUPERFAMILY PROTEIN"/>
    <property type="match status" value="1"/>
</dbReference>
<reference evidence="2" key="1">
    <citation type="submission" date="2021-01" db="EMBL/GenBank/DDBJ databases">
        <authorList>
            <person name="Corre E."/>
            <person name="Pelletier E."/>
            <person name="Niang G."/>
            <person name="Scheremetjew M."/>
            <person name="Finn R."/>
            <person name="Kale V."/>
            <person name="Holt S."/>
            <person name="Cochrane G."/>
            <person name="Meng A."/>
            <person name="Brown T."/>
            <person name="Cohen L."/>
        </authorList>
    </citation>
    <scope>NUCLEOTIDE SEQUENCE</scope>
    <source>
        <strain evidence="2">CCMP1756</strain>
    </source>
</reference>
<evidence type="ECO:0000313" key="2">
    <source>
        <dbReference type="EMBL" id="CAE0703530.1"/>
    </source>
</evidence>
<evidence type="ECO:0000256" key="1">
    <source>
        <dbReference type="SAM" id="MobiDB-lite"/>
    </source>
</evidence>
<dbReference type="InterPro" id="IPR036412">
    <property type="entry name" value="HAD-like_sf"/>
</dbReference>
<feature type="compositionally biased region" description="Low complexity" evidence="1">
    <location>
        <begin position="22"/>
        <end position="31"/>
    </location>
</feature>
<protein>
    <submittedName>
        <fullName evidence="2">Uncharacterized protein</fullName>
    </submittedName>
</protein>
<dbReference type="SUPFAM" id="SSF56784">
    <property type="entry name" value="HAD-like"/>
    <property type="match status" value="1"/>
</dbReference>
<sequence>MRVAPVLAVMLAPRTAPRRRYSPPAATARRAASYDDDDDGETYEAAWRRRRVATLKAAPELSVDEVQDLFEPDYLQKRLYERSPESAFGAVFRLEGVVADVEVLPAFVDAWTAVAAEFDYAPPSARDVDYVLRAGVRTEVAVDSVFRWTRDWGAARAAAERYGELVAELGDELEPAPRAGVEPWLRDLRSGNVPCCAVSRLPRKLLDACLGRLNLTDYFDGRVVCAEDDRDRAQQAFLHAAVELGRQPSRVVVFSDSVDDLIAAHEAEMRAVGVVGAHPAYELRVADLVVRDLDELRLANVRKLFADVDFDPLPELEVLLETEAPPVDTLYEDLDDDYDDDGPDFFS</sequence>